<dbReference type="GO" id="GO:0003677">
    <property type="term" value="F:DNA binding"/>
    <property type="evidence" value="ECO:0007669"/>
    <property type="project" value="UniProtKB-KW"/>
</dbReference>
<dbReference type="SUPFAM" id="SSF46894">
    <property type="entry name" value="C-terminal effector domain of the bipartite response regulators"/>
    <property type="match status" value="1"/>
</dbReference>
<dbReference type="InterPro" id="IPR011006">
    <property type="entry name" value="CheY-like_superfamily"/>
</dbReference>
<reference evidence="11 12" key="1">
    <citation type="submission" date="2019-12" db="EMBL/GenBank/DDBJ databases">
        <title>Chitinophaga sp. strain ysch24 (GDMCC 1.1355), whole genome shotgun sequence.</title>
        <authorList>
            <person name="Zhang X."/>
        </authorList>
    </citation>
    <scope>NUCLEOTIDE SEQUENCE [LARGE SCALE GENOMIC DNA]</scope>
    <source>
        <strain evidence="12">ysch24</strain>
    </source>
</reference>
<feature type="transmembrane region" description="Helical" evidence="7">
    <location>
        <begin position="169"/>
        <end position="191"/>
    </location>
</feature>
<feature type="coiled-coil region" evidence="6">
    <location>
        <begin position="621"/>
        <end position="652"/>
    </location>
</feature>
<keyword evidence="3 5" id="KW-0597">Phosphoprotein</keyword>
<dbReference type="SMART" id="SM00448">
    <property type="entry name" value="REC"/>
    <property type="match status" value="1"/>
</dbReference>
<dbReference type="PANTHER" id="PTHR43547">
    <property type="entry name" value="TWO-COMPONENT HISTIDINE KINASE"/>
    <property type="match status" value="1"/>
</dbReference>
<feature type="transmembrane region" description="Helical" evidence="7">
    <location>
        <begin position="12"/>
        <end position="32"/>
    </location>
</feature>
<dbReference type="SUPFAM" id="SSF47384">
    <property type="entry name" value="Homodimeric domain of signal transducing histidine kinase"/>
    <property type="match status" value="1"/>
</dbReference>
<feature type="transmembrane region" description="Helical" evidence="7">
    <location>
        <begin position="39"/>
        <end position="55"/>
    </location>
</feature>
<evidence type="ECO:0000256" key="7">
    <source>
        <dbReference type="SAM" id="Phobius"/>
    </source>
</evidence>
<evidence type="ECO:0000256" key="6">
    <source>
        <dbReference type="SAM" id="Coils"/>
    </source>
</evidence>
<dbReference type="InterPro" id="IPR036890">
    <property type="entry name" value="HATPase_C_sf"/>
</dbReference>
<evidence type="ECO:0000259" key="9">
    <source>
        <dbReference type="PROSITE" id="PS50109"/>
    </source>
</evidence>
<evidence type="ECO:0000259" key="8">
    <source>
        <dbReference type="PROSITE" id="PS50043"/>
    </source>
</evidence>
<evidence type="ECO:0000256" key="2">
    <source>
        <dbReference type="ARBA" id="ARBA00012438"/>
    </source>
</evidence>
<accession>A0A7K1U0U8</accession>
<dbReference type="EMBL" id="WRXN01000002">
    <property type="protein sequence ID" value="MVT07994.1"/>
    <property type="molecule type" value="Genomic_DNA"/>
</dbReference>
<dbReference type="Gene3D" id="1.10.287.130">
    <property type="match status" value="1"/>
</dbReference>
<dbReference type="SUPFAM" id="SSF52172">
    <property type="entry name" value="CheY-like"/>
    <property type="match status" value="1"/>
</dbReference>
<dbReference type="CDD" id="cd06170">
    <property type="entry name" value="LuxR_C_like"/>
    <property type="match status" value="1"/>
</dbReference>
<comment type="caution">
    <text evidence="11">The sequence shown here is derived from an EMBL/GenBank/DDBJ whole genome shotgun (WGS) entry which is preliminary data.</text>
</comment>
<dbReference type="AlphaFoldDB" id="A0A7K1U0U8"/>
<keyword evidence="7" id="KW-1133">Transmembrane helix</keyword>
<feature type="transmembrane region" description="Helical" evidence="7">
    <location>
        <begin position="75"/>
        <end position="93"/>
    </location>
</feature>
<dbReference type="PROSITE" id="PS50043">
    <property type="entry name" value="HTH_LUXR_2"/>
    <property type="match status" value="1"/>
</dbReference>
<dbReference type="CDD" id="cd00075">
    <property type="entry name" value="HATPase"/>
    <property type="match status" value="1"/>
</dbReference>
<sequence length="724" mass="82673">MLFYNIPFNPVIFWIILAEIIIFFTQLLSWLGRPHEKQRLWHVTFVGLLIIYNLAENMFDMPDSRIPLPTMLQIIINQGAGYVVTAYIPFYCYKTMNLPTLRFHGVYGFLFLLVPFLVFYCIYLPITGNLDNTLIYTYSITGMYAIAAILHGSLATARQYKREKNKALLLERIWILASLFFWCSSPVIGVFLGQPNWIVGVFNNVVYMLMNIVLMRQTVRQSKAEYLQLQSANITLAEKVKERTAQLERSTEQRTNAFVNLVHETKTPITLMNNHLEEYIHKQGYNEDLLIVKRNLDKLNNDISNLFDLERYNKGLPVYNYSQVVNFSEILKDNLLLFRSYCEKKKLSLKEDIADEMLVKADPEAINRIIVNLVENAIKYTGEGGTVRVTLNVQDDKIRFSVDDNGIGIEPGQHKKVFEPYYQINSQKKSAQGMGLGLPMVKKVIDGLAGSITINSDASSRKGTLVTVLLSRHVPADNEPVLADYKVTASSGLEIREQPISDTPFNPGRQTILLVEDNYSMAAYLSKKLKEKYNVCVAFNGNEALKKIREYPVPPDLIISDVMMDRLDGFKFARIIAENADYNHIPFIFLSARFTSKDKLEGLKLGALDYIPKPFRMPELIQKINSVLDNALRQKKTLLNNTIRALRNLENIAPATNSFEQNCNAYQLTSRETDISRLICGGHSYKEIGDSLFISESTVKKHVQNIFEKLEISNKVQLVNKLQG</sequence>
<keyword evidence="7" id="KW-0812">Transmembrane</keyword>
<evidence type="ECO:0000313" key="11">
    <source>
        <dbReference type="EMBL" id="MVT07994.1"/>
    </source>
</evidence>
<comment type="catalytic activity">
    <reaction evidence="1">
        <text>ATP + protein L-histidine = ADP + protein N-phospho-L-histidine.</text>
        <dbReference type="EC" id="2.7.13.3"/>
    </reaction>
</comment>
<organism evidence="11 12">
    <name type="scientific">Chitinophaga tropicalis</name>
    <dbReference type="NCBI Taxonomy" id="2683588"/>
    <lineage>
        <taxon>Bacteria</taxon>
        <taxon>Pseudomonadati</taxon>
        <taxon>Bacteroidota</taxon>
        <taxon>Chitinophagia</taxon>
        <taxon>Chitinophagales</taxon>
        <taxon>Chitinophagaceae</taxon>
        <taxon>Chitinophaga</taxon>
    </lineage>
</organism>
<feature type="transmembrane region" description="Helical" evidence="7">
    <location>
        <begin position="105"/>
        <end position="126"/>
    </location>
</feature>
<dbReference type="GO" id="GO:0000155">
    <property type="term" value="F:phosphorelay sensor kinase activity"/>
    <property type="evidence" value="ECO:0007669"/>
    <property type="project" value="InterPro"/>
</dbReference>
<dbReference type="InterPro" id="IPR005467">
    <property type="entry name" value="His_kinase_dom"/>
</dbReference>
<dbReference type="InterPro" id="IPR001789">
    <property type="entry name" value="Sig_transdc_resp-reg_receiver"/>
</dbReference>
<dbReference type="Proteomes" id="UP000461730">
    <property type="component" value="Unassembled WGS sequence"/>
</dbReference>
<dbReference type="PROSITE" id="PS00622">
    <property type="entry name" value="HTH_LUXR_1"/>
    <property type="match status" value="1"/>
</dbReference>
<evidence type="ECO:0000256" key="3">
    <source>
        <dbReference type="ARBA" id="ARBA00022553"/>
    </source>
</evidence>
<feature type="domain" description="Response regulatory" evidence="10">
    <location>
        <begin position="511"/>
        <end position="628"/>
    </location>
</feature>
<dbReference type="InterPro" id="IPR003594">
    <property type="entry name" value="HATPase_dom"/>
</dbReference>
<evidence type="ECO:0000259" key="10">
    <source>
        <dbReference type="PROSITE" id="PS50110"/>
    </source>
</evidence>
<name>A0A7K1U0U8_9BACT</name>
<dbReference type="SMART" id="SM00387">
    <property type="entry name" value="HATPase_c"/>
    <property type="match status" value="1"/>
</dbReference>
<protein>
    <recommendedName>
        <fullName evidence="2">histidine kinase</fullName>
        <ecNumber evidence="2">2.7.13.3</ecNumber>
    </recommendedName>
</protein>
<dbReference type="Gene3D" id="3.30.565.10">
    <property type="entry name" value="Histidine kinase-like ATPase, C-terminal domain"/>
    <property type="match status" value="1"/>
</dbReference>
<dbReference type="Pfam" id="PF00072">
    <property type="entry name" value="Response_reg"/>
    <property type="match status" value="1"/>
</dbReference>
<dbReference type="InterPro" id="IPR000792">
    <property type="entry name" value="Tscrpt_reg_LuxR_C"/>
</dbReference>
<evidence type="ECO:0000313" key="12">
    <source>
        <dbReference type="Proteomes" id="UP000461730"/>
    </source>
</evidence>
<proteinExistence type="predicted"/>
<dbReference type="PRINTS" id="PR00344">
    <property type="entry name" value="BCTRLSENSOR"/>
</dbReference>
<dbReference type="InterPro" id="IPR036097">
    <property type="entry name" value="HisK_dim/P_sf"/>
</dbReference>
<feature type="transmembrane region" description="Helical" evidence="7">
    <location>
        <begin position="138"/>
        <end position="157"/>
    </location>
</feature>
<keyword evidence="4" id="KW-0238">DNA-binding</keyword>
<feature type="domain" description="HTH luxR-type" evidence="8">
    <location>
        <begin position="661"/>
        <end position="724"/>
    </location>
</feature>
<evidence type="ECO:0000256" key="4">
    <source>
        <dbReference type="ARBA" id="ARBA00023125"/>
    </source>
</evidence>
<dbReference type="Pfam" id="PF02518">
    <property type="entry name" value="HATPase_c"/>
    <property type="match status" value="1"/>
</dbReference>
<keyword evidence="7" id="KW-0472">Membrane</keyword>
<dbReference type="PROSITE" id="PS50110">
    <property type="entry name" value="RESPONSE_REGULATORY"/>
    <property type="match status" value="1"/>
</dbReference>
<dbReference type="PRINTS" id="PR00038">
    <property type="entry name" value="HTHLUXR"/>
</dbReference>
<dbReference type="InterPro" id="IPR016032">
    <property type="entry name" value="Sig_transdc_resp-reg_C-effctor"/>
</dbReference>
<dbReference type="CDD" id="cd17574">
    <property type="entry name" value="REC_OmpR"/>
    <property type="match status" value="1"/>
</dbReference>
<dbReference type="SUPFAM" id="SSF55874">
    <property type="entry name" value="ATPase domain of HSP90 chaperone/DNA topoisomerase II/histidine kinase"/>
    <property type="match status" value="1"/>
</dbReference>
<dbReference type="EC" id="2.7.13.3" evidence="2"/>
<evidence type="ECO:0000256" key="1">
    <source>
        <dbReference type="ARBA" id="ARBA00000085"/>
    </source>
</evidence>
<feature type="domain" description="Histidine kinase" evidence="9">
    <location>
        <begin position="260"/>
        <end position="474"/>
    </location>
</feature>
<dbReference type="SMART" id="SM00421">
    <property type="entry name" value="HTH_LUXR"/>
    <property type="match status" value="1"/>
</dbReference>
<dbReference type="InterPro" id="IPR004358">
    <property type="entry name" value="Sig_transdc_His_kin-like_C"/>
</dbReference>
<dbReference type="Gene3D" id="1.10.10.10">
    <property type="entry name" value="Winged helix-like DNA-binding domain superfamily/Winged helix DNA-binding domain"/>
    <property type="match status" value="1"/>
</dbReference>
<gene>
    <name evidence="11" type="ORF">GO493_06950</name>
</gene>
<dbReference type="Pfam" id="PF00196">
    <property type="entry name" value="GerE"/>
    <property type="match status" value="1"/>
</dbReference>
<dbReference type="PANTHER" id="PTHR43547:SF2">
    <property type="entry name" value="HYBRID SIGNAL TRANSDUCTION HISTIDINE KINASE C"/>
    <property type="match status" value="1"/>
</dbReference>
<dbReference type="GO" id="GO:0006355">
    <property type="term" value="P:regulation of DNA-templated transcription"/>
    <property type="evidence" value="ECO:0007669"/>
    <property type="project" value="InterPro"/>
</dbReference>
<dbReference type="Gene3D" id="3.40.50.2300">
    <property type="match status" value="1"/>
</dbReference>
<dbReference type="PROSITE" id="PS50109">
    <property type="entry name" value="HIS_KIN"/>
    <property type="match status" value="1"/>
</dbReference>
<evidence type="ECO:0000256" key="5">
    <source>
        <dbReference type="PROSITE-ProRule" id="PRU00169"/>
    </source>
</evidence>
<feature type="modified residue" description="4-aspartylphosphate" evidence="5">
    <location>
        <position position="561"/>
    </location>
</feature>
<keyword evidence="6" id="KW-0175">Coiled coil</keyword>
<dbReference type="RefSeq" id="WP_157305414.1">
    <property type="nucleotide sequence ID" value="NZ_WRXN01000002.1"/>
</dbReference>
<keyword evidence="12" id="KW-1185">Reference proteome</keyword>
<dbReference type="InterPro" id="IPR036388">
    <property type="entry name" value="WH-like_DNA-bd_sf"/>
</dbReference>